<dbReference type="EMBL" id="CADEAL010003931">
    <property type="protein sequence ID" value="CAB1446963.1"/>
    <property type="molecule type" value="Genomic_DNA"/>
</dbReference>
<dbReference type="Proteomes" id="UP001153269">
    <property type="component" value="Unassembled WGS sequence"/>
</dbReference>
<evidence type="ECO:0000256" key="1">
    <source>
        <dbReference type="SAM" id="MobiDB-lite"/>
    </source>
</evidence>
<proteinExistence type="predicted"/>
<feature type="region of interest" description="Disordered" evidence="1">
    <location>
        <begin position="1"/>
        <end position="35"/>
    </location>
</feature>
<reference evidence="2" key="1">
    <citation type="submission" date="2020-03" db="EMBL/GenBank/DDBJ databases">
        <authorList>
            <person name="Weist P."/>
        </authorList>
    </citation>
    <scope>NUCLEOTIDE SEQUENCE</scope>
</reference>
<organism evidence="2 3">
    <name type="scientific">Pleuronectes platessa</name>
    <name type="common">European plaice</name>
    <dbReference type="NCBI Taxonomy" id="8262"/>
    <lineage>
        <taxon>Eukaryota</taxon>
        <taxon>Metazoa</taxon>
        <taxon>Chordata</taxon>
        <taxon>Craniata</taxon>
        <taxon>Vertebrata</taxon>
        <taxon>Euteleostomi</taxon>
        <taxon>Actinopterygii</taxon>
        <taxon>Neopterygii</taxon>
        <taxon>Teleostei</taxon>
        <taxon>Neoteleostei</taxon>
        <taxon>Acanthomorphata</taxon>
        <taxon>Carangaria</taxon>
        <taxon>Pleuronectiformes</taxon>
        <taxon>Pleuronectoidei</taxon>
        <taxon>Pleuronectidae</taxon>
        <taxon>Pleuronectes</taxon>
    </lineage>
</organism>
<name>A0A9N7Z0P9_PLEPL</name>
<dbReference type="AlphaFoldDB" id="A0A9N7Z0P9"/>
<accession>A0A9N7Z0P9</accession>
<evidence type="ECO:0000313" key="2">
    <source>
        <dbReference type="EMBL" id="CAB1446963.1"/>
    </source>
</evidence>
<evidence type="ECO:0000313" key="3">
    <source>
        <dbReference type="Proteomes" id="UP001153269"/>
    </source>
</evidence>
<sequence length="141" mass="15028">MNLDPLEPSVEAQTTEADPFSFSRRPTELCGGEGGRLQSCPRTMGTLQVHPSQGQGAWQRKFEHRVKSSSGEIASILLVTDLSHALHVFTSSAISSLGSTAGHLVNITTRILTHLGKASTAQLAVIDSSFIEDARRAASLS</sequence>
<gene>
    <name evidence="2" type="ORF">PLEPLA_LOCUS34672</name>
</gene>
<comment type="caution">
    <text evidence="2">The sequence shown here is derived from an EMBL/GenBank/DDBJ whole genome shotgun (WGS) entry which is preliminary data.</text>
</comment>
<keyword evidence="3" id="KW-1185">Reference proteome</keyword>
<protein>
    <submittedName>
        <fullName evidence="2">Uncharacterized protein</fullName>
    </submittedName>
</protein>